<name>A0ABU0CZR7_9BACI</name>
<gene>
    <name evidence="3" type="ORF">J2S14_000429</name>
</gene>
<evidence type="ECO:0000256" key="1">
    <source>
        <dbReference type="SAM" id="MobiDB-lite"/>
    </source>
</evidence>
<dbReference type="EMBL" id="JAUSUO010000001">
    <property type="protein sequence ID" value="MDQ0341636.1"/>
    <property type="molecule type" value="Genomic_DNA"/>
</dbReference>
<accession>A0ABU0CZR7</accession>
<evidence type="ECO:0000313" key="4">
    <source>
        <dbReference type="Proteomes" id="UP001232343"/>
    </source>
</evidence>
<dbReference type="InterPro" id="IPR038610">
    <property type="entry name" value="FliK-like_C_sf"/>
</dbReference>
<evidence type="ECO:0000313" key="3">
    <source>
        <dbReference type="EMBL" id="MDQ0341636.1"/>
    </source>
</evidence>
<feature type="compositionally biased region" description="Basic and acidic residues" evidence="1">
    <location>
        <begin position="371"/>
        <end position="384"/>
    </location>
</feature>
<proteinExistence type="predicted"/>
<feature type="domain" description="Flagellar hook-length control protein-like C-terminal" evidence="2">
    <location>
        <begin position="289"/>
        <end position="364"/>
    </location>
</feature>
<feature type="region of interest" description="Disordered" evidence="1">
    <location>
        <begin position="371"/>
        <end position="411"/>
    </location>
</feature>
<dbReference type="InterPro" id="IPR021136">
    <property type="entry name" value="Flagellar_hook_control-like_C"/>
</dbReference>
<comment type="caution">
    <text evidence="3">The sequence shown here is derived from an EMBL/GenBank/DDBJ whole genome shotgun (WGS) entry which is preliminary data.</text>
</comment>
<evidence type="ECO:0000259" key="2">
    <source>
        <dbReference type="Pfam" id="PF02120"/>
    </source>
</evidence>
<dbReference type="Pfam" id="PF02120">
    <property type="entry name" value="Flg_hook"/>
    <property type="match status" value="1"/>
</dbReference>
<organism evidence="3 4">
    <name type="scientific">Lederbergia wuyishanensis</name>
    <dbReference type="NCBI Taxonomy" id="1347903"/>
    <lineage>
        <taxon>Bacteria</taxon>
        <taxon>Bacillati</taxon>
        <taxon>Bacillota</taxon>
        <taxon>Bacilli</taxon>
        <taxon>Bacillales</taxon>
        <taxon>Bacillaceae</taxon>
        <taxon>Lederbergia</taxon>
    </lineage>
</organism>
<reference evidence="3 4" key="1">
    <citation type="submission" date="2023-07" db="EMBL/GenBank/DDBJ databases">
        <title>Genomic Encyclopedia of Type Strains, Phase IV (KMG-IV): sequencing the most valuable type-strain genomes for metagenomic binning, comparative biology and taxonomic classification.</title>
        <authorList>
            <person name="Goeker M."/>
        </authorList>
    </citation>
    <scope>NUCLEOTIDE SEQUENCE [LARGE SCALE GENOMIC DNA]</scope>
    <source>
        <strain evidence="3 4">DSM 27848</strain>
    </source>
</reference>
<dbReference type="Gene3D" id="3.30.750.140">
    <property type="match status" value="1"/>
</dbReference>
<dbReference type="PANTHER" id="PTHR37533">
    <property type="entry name" value="FLAGELLAR HOOK-LENGTH CONTROL PROTEIN"/>
    <property type="match status" value="1"/>
</dbReference>
<dbReference type="InterPro" id="IPR052563">
    <property type="entry name" value="FliK"/>
</dbReference>
<sequence>MKVGSLESTMIQAPFATSSPIQSNNLSFQMILGATMDKSKEIMLIPSPNQELGSVADLIDILKGNVDLEFNEQDLDVIESSMLETIHELINWLKENVDSKHSLDTTNFDEPLPADFLAASVLLFQIINEVDNETLENLPFDKTLPYVKAVKEFLIISKGNTVSLSEIKQLEDLETSIDNLLLRLQELTKENKYQTMRKSIDHAFFKGKEINDFHPQNKNSNVLQTLLGKSPNDQLLNKRIVSPDVMINANPALQTESFILRVSEPVNEETAMRGLIKEFANILSRSSLTQGPNATKLLIRLHPEELGTLRVELLQKDGQLTARILASTHKAKEILDYQINSLRQSFTQQNISIDRIEVTYTQDDLQRYTNQEKQENQQRQDEQNQKQGESNPENSEKFKDALSNVLFETEV</sequence>
<dbReference type="RefSeq" id="WP_244679869.1">
    <property type="nucleotide sequence ID" value="NZ_JALIRM010000001.1"/>
</dbReference>
<dbReference type="PANTHER" id="PTHR37533:SF2">
    <property type="entry name" value="FLAGELLAR HOOK-LENGTH CONTROL PROTEIN"/>
    <property type="match status" value="1"/>
</dbReference>
<keyword evidence="4" id="KW-1185">Reference proteome</keyword>
<dbReference type="CDD" id="cd17470">
    <property type="entry name" value="T3SS_Flik_C"/>
    <property type="match status" value="1"/>
</dbReference>
<protein>
    <recommendedName>
        <fullName evidence="2">Flagellar hook-length control protein-like C-terminal domain-containing protein</fullName>
    </recommendedName>
</protein>
<dbReference type="Proteomes" id="UP001232343">
    <property type="component" value="Unassembled WGS sequence"/>
</dbReference>